<dbReference type="InterPro" id="IPR020904">
    <property type="entry name" value="Sc_DH/Rdtase_CS"/>
</dbReference>
<evidence type="ECO:0000256" key="2">
    <source>
        <dbReference type="ARBA" id="ARBA00022857"/>
    </source>
</evidence>
<dbReference type="AlphaFoldDB" id="A0AAD7FPK4"/>
<keyword evidence="6" id="KW-1185">Reference proteome</keyword>
<comment type="caution">
    <text evidence="5">The sequence shown here is derived from an EMBL/GenBank/DDBJ whole genome shotgun (WGS) entry which is preliminary data.</text>
</comment>
<keyword evidence="3" id="KW-0560">Oxidoreductase</keyword>
<comment type="similarity">
    <text evidence="1 4">Belongs to the short-chain dehydrogenases/reductases (SDR) family.</text>
</comment>
<dbReference type="PRINTS" id="PR00080">
    <property type="entry name" value="SDRFAMILY"/>
</dbReference>
<keyword evidence="2" id="KW-0521">NADP</keyword>
<dbReference type="PROSITE" id="PS00061">
    <property type="entry name" value="ADH_SHORT"/>
    <property type="match status" value="1"/>
</dbReference>
<evidence type="ECO:0000256" key="4">
    <source>
        <dbReference type="RuleBase" id="RU000363"/>
    </source>
</evidence>
<dbReference type="PRINTS" id="PR00081">
    <property type="entry name" value="GDHRDH"/>
</dbReference>
<dbReference type="Gene3D" id="3.40.50.720">
    <property type="entry name" value="NAD(P)-binding Rossmann-like Domain"/>
    <property type="match status" value="1"/>
</dbReference>
<evidence type="ECO:0000313" key="5">
    <source>
        <dbReference type="EMBL" id="KAJ7636328.1"/>
    </source>
</evidence>
<dbReference type="InterPro" id="IPR036291">
    <property type="entry name" value="NAD(P)-bd_dom_sf"/>
</dbReference>
<dbReference type="GO" id="GO:0016491">
    <property type="term" value="F:oxidoreductase activity"/>
    <property type="evidence" value="ECO:0007669"/>
    <property type="project" value="UniProtKB-KW"/>
</dbReference>
<dbReference type="CDD" id="cd05374">
    <property type="entry name" value="17beta-HSD-like_SDR_c"/>
    <property type="match status" value="1"/>
</dbReference>
<reference evidence="5" key="1">
    <citation type="submission" date="2023-03" db="EMBL/GenBank/DDBJ databases">
        <title>Massive genome expansion in bonnet fungi (Mycena s.s.) driven by repeated elements and novel gene families across ecological guilds.</title>
        <authorList>
            <consortium name="Lawrence Berkeley National Laboratory"/>
            <person name="Harder C.B."/>
            <person name="Miyauchi S."/>
            <person name="Viragh M."/>
            <person name="Kuo A."/>
            <person name="Thoen E."/>
            <person name="Andreopoulos B."/>
            <person name="Lu D."/>
            <person name="Skrede I."/>
            <person name="Drula E."/>
            <person name="Henrissat B."/>
            <person name="Morin E."/>
            <person name="Kohler A."/>
            <person name="Barry K."/>
            <person name="LaButti K."/>
            <person name="Morin E."/>
            <person name="Salamov A."/>
            <person name="Lipzen A."/>
            <person name="Mereny Z."/>
            <person name="Hegedus B."/>
            <person name="Baldrian P."/>
            <person name="Stursova M."/>
            <person name="Weitz H."/>
            <person name="Taylor A."/>
            <person name="Grigoriev I.V."/>
            <person name="Nagy L.G."/>
            <person name="Martin F."/>
            <person name="Kauserud H."/>
        </authorList>
    </citation>
    <scope>NUCLEOTIDE SEQUENCE</scope>
    <source>
        <strain evidence="5">9284</strain>
    </source>
</reference>
<proteinExistence type="inferred from homology"/>
<protein>
    <recommendedName>
        <fullName evidence="7">NAD(P)-binding protein</fullName>
    </recommendedName>
</protein>
<name>A0AAD7FPK4_9AGAR</name>
<accession>A0AAD7FPK4</accession>
<evidence type="ECO:0000313" key="6">
    <source>
        <dbReference type="Proteomes" id="UP001221142"/>
    </source>
</evidence>
<dbReference type="InterPro" id="IPR002347">
    <property type="entry name" value="SDR_fam"/>
</dbReference>
<dbReference type="InterPro" id="IPR051911">
    <property type="entry name" value="SDR_oxidoreductase"/>
</dbReference>
<dbReference type="Proteomes" id="UP001221142">
    <property type="component" value="Unassembled WGS sequence"/>
</dbReference>
<dbReference type="PANTHER" id="PTHR43976:SF16">
    <property type="entry name" value="SHORT-CHAIN DEHYDROGENASE_REDUCTASE FAMILY PROTEIN"/>
    <property type="match status" value="1"/>
</dbReference>
<evidence type="ECO:0008006" key="7">
    <source>
        <dbReference type="Google" id="ProtNLM"/>
    </source>
</evidence>
<gene>
    <name evidence="5" type="ORF">FB45DRAFT_1024450</name>
</gene>
<sequence length="288" mass="30790">MSTPTRVWLITGASSGFGRLITEKVLAEGEIAAAAVRTPSALNDLAVAHPDRLLVVKCDVTKPTDIHAAFAEATAKFGRVDVVFNNAGYAIAGEIEGLPEDASRAMFEVNFWGALNVSKEAVRVFRDVNPPNAGGRLLNVSSGNGFCGVPVLGMYSASKHALEGLTESLHLEMDPAWNIKISIIAPGAFKTGTHSDPARTPVFPAPEAYHKDLPSHAVRHWLQDGSGIQGDPRKAVDAMFRFSKLESPPLRWAVGKDSVGGTKAKLEKMGGSLVEFESWSDDLEITSV</sequence>
<dbReference type="PANTHER" id="PTHR43976">
    <property type="entry name" value="SHORT CHAIN DEHYDROGENASE"/>
    <property type="match status" value="1"/>
</dbReference>
<dbReference type="SUPFAM" id="SSF51735">
    <property type="entry name" value="NAD(P)-binding Rossmann-fold domains"/>
    <property type="match status" value="1"/>
</dbReference>
<evidence type="ECO:0000256" key="1">
    <source>
        <dbReference type="ARBA" id="ARBA00006484"/>
    </source>
</evidence>
<evidence type="ECO:0000256" key="3">
    <source>
        <dbReference type="ARBA" id="ARBA00023002"/>
    </source>
</evidence>
<dbReference type="Pfam" id="PF00106">
    <property type="entry name" value="adh_short"/>
    <property type="match status" value="1"/>
</dbReference>
<organism evidence="5 6">
    <name type="scientific">Roridomyces roridus</name>
    <dbReference type="NCBI Taxonomy" id="1738132"/>
    <lineage>
        <taxon>Eukaryota</taxon>
        <taxon>Fungi</taxon>
        <taxon>Dikarya</taxon>
        <taxon>Basidiomycota</taxon>
        <taxon>Agaricomycotina</taxon>
        <taxon>Agaricomycetes</taxon>
        <taxon>Agaricomycetidae</taxon>
        <taxon>Agaricales</taxon>
        <taxon>Marasmiineae</taxon>
        <taxon>Mycenaceae</taxon>
        <taxon>Roridomyces</taxon>
    </lineage>
</organism>
<dbReference type="EMBL" id="JARKIF010000006">
    <property type="protein sequence ID" value="KAJ7636328.1"/>
    <property type="molecule type" value="Genomic_DNA"/>
</dbReference>